<gene>
    <name evidence="1" type="ORF">NEISICOT_03128</name>
</gene>
<dbReference type="AlphaFoldDB" id="C6M9A2"/>
<comment type="caution">
    <text evidence="1">The sequence shown here is derived from an EMBL/GenBank/DDBJ whole genome shotgun (WGS) entry which is preliminary data.</text>
</comment>
<accession>C6M9A2</accession>
<evidence type="ECO:0000313" key="2">
    <source>
        <dbReference type="Proteomes" id="UP000005365"/>
    </source>
</evidence>
<keyword evidence="2" id="KW-1185">Reference proteome</keyword>
<dbReference type="Proteomes" id="UP000005365">
    <property type="component" value="Unassembled WGS sequence"/>
</dbReference>
<proteinExistence type="predicted"/>
<protein>
    <submittedName>
        <fullName evidence="1">Uncharacterized protein</fullName>
    </submittedName>
</protein>
<evidence type="ECO:0000313" key="1">
    <source>
        <dbReference type="EMBL" id="EET43154.1"/>
    </source>
</evidence>
<name>C6M9A2_NEISI</name>
<dbReference type="EMBL" id="ACKO02000026">
    <property type="protein sequence ID" value="EET43154.1"/>
    <property type="molecule type" value="Genomic_DNA"/>
</dbReference>
<sequence length="48" mass="5663">MVMMESCLPDDGRFAETGRGRLKIVYKKDRLRKYRLKKNTPRSLDFAA</sequence>
<organism evidence="1 2">
    <name type="scientific">Neisseria sicca ATCC 29256</name>
    <dbReference type="NCBI Taxonomy" id="547045"/>
    <lineage>
        <taxon>Bacteria</taxon>
        <taxon>Pseudomonadati</taxon>
        <taxon>Pseudomonadota</taxon>
        <taxon>Betaproteobacteria</taxon>
        <taxon>Neisseriales</taxon>
        <taxon>Neisseriaceae</taxon>
        <taxon>Neisseria</taxon>
    </lineage>
</organism>
<reference evidence="1" key="1">
    <citation type="submission" date="2009-07" db="EMBL/GenBank/DDBJ databases">
        <authorList>
            <person name="Weinstock G."/>
            <person name="Sodergren E."/>
            <person name="Clifton S."/>
            <person name="Fulton L."/>
            <person name="Fulton B."/>
            <person name="Courtney L."/>
            <person name="Fronick C."/>
            <person name="Harrison M."/>
            <person name="Strong C."/>
            <person name="Farmer C."/>
            <person name="Delahaunty K."/>
            <person name="Markovic C."/>
            <person name="Hall O."/>
            <person name="Minx P."/>
            <person name="Tomlinson C."/>
            <person name="Mitreva M."/>
            <person name="Nelson J."/>
            <person name="Hou S."/>
            <person name="Wollam A."/>
            <person name="Pepin K.H."/>
            <person name="Johnson M."/>
            <person name="Bhonagiri V."/>
            <person name="Nash W.E."/>
            <person name="Warren W."/>
            <person name="Chinwalla A."/>
            <person name="Mardis E.R."/>
            <person name="Wilson R.K."/>
        </authorList>
    </citation>
    <scope>NUCLEOTIDE SEQUENCE [LARGE SCALE GENOMIC DNA]</scope>
    <source>
        <strain evidence="1">ATCC 29256</strain>
    </source>
</reference>